<accession>A0A2W0H8R9</accession>
<feature type="domain" description="CobQ/CobB/MinD/ParA nucleotide binding" evidence="8">
    <location>
        <begin position="6"/>
        <end position="192"/>
    </location>
</feature>
<evidence type="ECO:0000259" key="8">
    <source>
        <dbReference type="Pfam" id="PF01656"/>
    </source>
</evidence>
<dbReference type="Pfam" id="PF07685">
    <property type="entry name" value="GATase_3"/>
    <property type="match status" value="1"/>
</dbReference>
<comment type="function">
    <text evidence="7">Catalyzes the ATP-dependent amidation of the two carboxylate groups at positions a and c of cobyrinate, using either L-glutamine or ammonia as the nitrogen source.</text>
</comment>
<keyword evidence="7" id="KW-0169">Cobalamin biosynthesis</keyword>
<dbReference type="PANTHER" id="PTHR43873">
    <property type="entry name" value="COBYRINATE A,C-DIAMIDE SYNTHASE"/>
    <property type="match status" value="1"/>
</dbReference>
<dbReference type="GO" id="GO:0042242">
    <property type="term" value="F:cobyrinic acid a,c-diamide synthase activity"/>
    <property type="evidence" value="ECO:0007669"/>
    <property type="project" value="UniProtKB-UniRule"/>
</dbReference>
<evidence type="ECO:0000256" key="7">
    <source>
        <dbReference type="HAMAP-Rule" id="MF_00027"/>
    </source>
</evidence>
<comment type="miscellaneous">
    <text evidence="7">The a and c carboxylates of cobyrinate are activated for nucleophilic attack via formation of a phosphorylated intermediate by ATP. CbiA catalyzes first the amidation of the c-carboxylate, and then that of the a-carboxylate.</text>
</comment>
<dbReference type="InterPro" id="IPR002586">
    <property type="entry name" value="CobQ/CobB/MinD/ParA_Nub-bd_dom"/>
</dbReference>
<comment type="pathway">
    <text evidence="7">Cofactor biosynthesis; adenosylcobalamin biosynthesis; cob(II)yrinate a,c-diamide from sirohydrochlorin (anaerobic route): step 10/10.</text>
</comment>
<sequence>MSNKRIVIAGTESGAGKTTITMGLMAALKEKGYSVQGFKCGPDFIDPAFHTSVTGRVSRNLDSWMLNEHAVKEVLHFGSEGADISIIEGVMGMYDGADPLSDEGSTAHIASLTGTPVILVVNCEAQARSAAAVVKGFQEFSEKPLIAGVIVNRAGSRGHYELVKAAVEKECGIPVLGYLKTNTRLHLPERHLGLVPSQEKKDLPAYLKGLSRKVSDTIDLNQLVELADADSEPFEPVLFPSGDRMKTGKEARIAVARDEAFHFYYEENLDLFKSFGAECVSFSPLHDRKLPEGITGLYFGGGFPEAFAAQLSENTEMVRSVREEILNRTPVIAECGGFMYLCRELIDLKGRAYPMAGVINGVTQIHNNLQAIRYRHLSKEDIPIPLLDDGESLAAHEFHYSSFSGRMPAKEELPYLFASYSHLHFGSCPEAAGRFTALCSKKH</sequence>
<evidence type="ECO:0000256" key="2">
    <source>
        <dbReference type="ARBA" id="ARBA00022598"/>
    </source>
</evidence>
<evidence type="ECO:0000313" key="10">
    <source>
        <dbReference type="EMBL" id="PYZ98263.1"/>
    </source>
</evidence>
<dbReference type="Gene3D" id="3.40.50.880">
    <property type="match status" value="1"/>
</dbReference>
<protein>
    <recommendedName>
        <fullName evidence="7">Cobyrinate a,c-diamide synthase</fullName>
        <ecNumber evidence="7">6.3.5.11</ecNumber>
    </recommendedName>
    <alternativeName>
        <fullName evidence="7">Cobyrinic acid a,c-diamide synthetase</fullName>
    </alternativeName>
</protein>
<dbReference type="Proteomes" id="UP000248066">
    <property type="component" value="Unassembled WGS sequence"/>
</dbReference>
<feature type="site" description="Increases nucleophilicity of active site Cys" evidence="7">
    <location>
        <position position="422"/>
    </location>
</feature>
<evidence type="ECO:0000256" key="6">
    <source>
        <dbReference type="ARBA" id="ARBA00022962"/>
    </source>
</evidence>
<keyword evidence="6 7" id="KW-0315">Glutamine amidotransferase</keyword>
<gene>
    <name evidence="7" type="primary">cbiA</name>
    <name evidence="10" type="ORF">CR205_06610</name>
</gene>
<proteinExistence type="inferred from homology"/>
<dbReference type="EMBL" id="PDOF01000001">
    <property type="protein sequence ID" value="PYZ98263.1"/>
    <property type="molecule type" value="Genomic_DNA"/>
</dbReference>
<dbReference type="EC" id="6.3.5.11" evidence="7"/>
<dbReference type="SUPFAM" id="SSF52540">
    <property type="entry name" value="P-loop containing nucleoside triphosphate hydrolases"/>
    <property type="match status" value="1"/>
</dbReference>
<dbReference type="GO" id="GO:0005524">
    <property type="term" value="F:ATP binding"/>
    <property type="evidence" value="ECO:0007669"/>
    <property type="project" value="UniProtKB-UniRule"/>
</dbReference>
<dbReference type="OrthoDB" id="9764035at2"/>
<dbReference type="CDD" id="cd03130">
    <property type="entry name" value="GATase1_CobB"/>
    <property type="match status" value="1"/>
</dbReference>
<reference evidence="10 11" key="1">
    <citation type="submission" date="2017-10" db="EMBL/GenBank/DDBJ databases">
        <title>Bacillus sp. nov., a halophilic bacterium isolated from a Yangshapao Lake.</title>
        <authorList>
            <person name="Wang H."/>
        </authorList>
    </citation>
    <scope>NUCLEOTIDE SEQUENCE [LARGE SCALE GENOMIC DNA]</scope>
    <source>
        <strain evidence="10 11">YSP-3</strain>
    </source>
</reference>
<comment type="domain">
    <text evidence="7">Comprises of two domains. The C-terminal domain contains the binding site for glutamine and catalyzes the hydrolysis of this substrate to glutamate and ammonia. The N-terminal domain is anticipated to bind ATP and cobyrinate and catalyzes the ultimate synthesis of the diamide product. The ammonia produced via the glutaminase domain is probably translocated to the adjacent domain via a molecular tunnel, where it reacts with an activated intermediate.</text>
</comment>
<dbReference type="UniPathway" id="UPA00148">
    <property type="reaction ID" value="UER00231"/>
</dbReference>
<keyword evidence="11" id="KW-1185">Reference proteome</keyword>
<feature type="active site" description="Nucleophile" evidence="7">
    <location>
        <position position="335"/>
    </location>
</feature>
<evidence type="ECO:0000256" key="3">
    <source>
        <dbReference type="ARBA" id="ARBA00022741"/>
    </source>
</evidence>
<dbReference type="NCBIfam" id="NF002204">
    <property type="entry name" value="PRK01077.1"/>
    <property type="match status" value="1"/>
</dbReference>
<dbReference type="CDD" id="cd05388">
    <property type="entry name" value="CobB_N"/>
    <property type="match status" value="1"/>
</dbReference>
<dbReference type="Pfam" id="PF01656">
    <property type="entry name" value="CbiA"/>
    <property type="match status" value="1"/>
</dbReference>
<keyword evidence="2 7" id="KW-0436">Ligase</keyword>
<organism evidence="10 11">
    <name type="scientific">Alteribacter lacisalsi</name>
    <dbReference type="NCBI Taxonomy" id="2045244"/>
    <lineage>
        <taxon>Bacteria</taxon>
        <taxon>Bacillati</taxon>
        <taxon>Bacillota</taxon>
        <taxon>Bacilli</taxon>
        <taxon>Bacillales</taxon>
        <taxon>Bacillaceae</taxon>
        <taxon>Alteribacter</taxon>
    </lineage>
</organism>
<dbReference type="Gene3D" id="3.40.50.300">
    <property type="entry name" value="P-loop containing nucleotide triphosphate hydrolases"/>
    <property type="match status" value="2"/>
</dbReference>
<dbReference type="InterPro" id="IPR011698">
    <property type="entry name" value="GATase_3"/>
</dbReference>
<dbReference type="AlphaFoldDB" id="A0A2W0H8R9"/>
<keyword evidence="4 7" id="KW-0067">ATP-binding</keyword>
<keyword evidence="5 7" id="KW-0460">Magnesium</keyword>
<evidence type="ECO:0000256" key="1">
    <source>
        <dbReference type="ARBA" id="ARBA00001946"/>
    </source>
</evidence>
<dbReference type="InterPro" id="IPR029062">
    <property type="entry name" value="Class_I_gatase-like"/>
</dbReference>
<comment type="catalytic activity">
    <reaction evidence="7">
        <text>cob(II)yrinate + 2 L-glutamine + 2 ATP + 2 H2O = cob(II)yrinate a,c diamide + 2 L-glutamate + 2 ADP + 2 phosphate + 2 H(+)</text>
        <dbReference type="Rhea" id="RHEA:26289"/>
        <dbReference type="ChEBI" id="CHEBI:15377"/>
        <dbReference type="ChEBI" id="CHEBI:15378"/>
        <dbReference type="ChEBI" id="CHEBI:29985"/>
        <dbReference type="ChEBI" id="CHEBI:30616"/>
        <dbReference type="ChEBI" id="CHEBI:43474"/>
        <dbReference type="ChEBI" id="CHEBI:58359"/>
        <dbReference type="ChEBI" id="CHEBI:58537"/>
        <dbReference type="ChEBI" id="CHEBI:58894"/>
        <dbReference type="ChEBI" id="CHEBI:456216"/>
        <dbReference type="EC" id="6.3.5.11"/>
    </reaction>
</comment>
<comment type="similarity">
    <text evidence="7">Belongs to the CobB/CbiA family.</text>
</comment>
<dbReference type="RefSeq" id="WP_110518135.1">
    <property type="nucleotide sequence ID" value="NZ_PDOF01000001.1"/>
</dbReference>
<dbReference type="GO" id="GO:0009236">
    <property type="term" value="P:cobalamin biosynthetic process"/>
    <property type="evidence" value="ECO:0007669"/>
    <property type="project" value="UniProtKB-UniRule"/>
</dbReference>
<dbReference type="InterPro" id="IPR004484">
    <property type="entry name" value="CbiA/CobB_synth"/>
</dbReference>
<keyword evidence="3 7" id="KW-0547">Nucleotide-binding</keyword>
<dbReference type="SUPFAM" id="SSF52317">
    <property type="entry name" value="Class I glutamine amidotransferase-like"/>
    <property type="match status" value="1"/>
</dbReference>
<dbReference type="NCBIfam" id="TIGR00379">
    <property type="entry name" value="cobB"/>
    <property type="match status" value="1"/>
</dbReference>
<dbReference type="InterPro" id="IPR027417">
    <property type="entry name" value="P-loop_NTPase"/>
</dbReference>
<dbReference type="HAMAP" id="MF_00027">
    <property type="entry name" value="CobB_CbiA"/>
    <property type="match status" value="1"/>
</dbReference>
<name>A0A2W0H8R9_9BACI</name>
<evidence type="ECO:0000256" key="5">
    <source>
        <dbReference type="ARBA" id="ARBA00022842"/>
    </source>
</evidence>
<evidence type="ECO:0000256" key="4">
    <source>
        <dbReference type="ARBA" id="ARBA00022840"/>
    </source>
</evidence>
<dbReference type="PROSITE" id="PS51274">
    <property type="entry name" value="GATASE_COBBQ"/>
    <property type="match status" value="1"/>
</dbReference>
<comment type="cofactor">
    <cofactor evidence="1 7">
        <name>Mg(2+)</name>
        <dbReference type="ChEBI" id="CHEBI:18420"/>
    </cofactor>
</comment>
<feature type="domain" description="CobB/CobQ-like glutamine amidotransferase" evidence="9">
    <location>
        <begin position="252"/>
        <end position="412"/>
    </location>
</feature>
<evidence type="ECO:0000313" key="11">
    <source>
        <dbReference type="Proteomes" id="UP000248066"/>
    </source>
</evidence>
<dbReference type="PANTHER" id="PTHR43873:SF1">
    <property type="entry name" value="COBYRINATE A,C-DIAMIDE SYNTHASE"/>
    <property type="match status" value="1"/>
</dbReference>
<evidence type="ECO:0000259" key="9">
    <source>
        <dbReference type="Pfam" id="PF07685"/>
    </source>
</evidence>
<comment type="caution">
    <text evidence="10">The sequence shown here is derived from an EMBL/GenBank/DDBJ whole genome shotgun (WGS) entry which is preliminary data.</text>
</comment>